<keyword evidence="1" id="KW-0285">Flavoprotein</keyword>
<dbReference type="SUPFAM" id="SSF51905">
    <property type="entry name" value="FAD/NAD(P)-binding domain"/>
    <property type="match status" value="1"/>
</dbReference>
<dbReference type="GO" id="GO:0050661">
    <property type="term" value="F:NADP binding"/>
    <property type="evidence" value="ECO:0007669"/>
    <property type="project" value="InterPro"/>
</dbReference>
<evidence type="ECO:0000256" key="1">
    <source>
        <dbReference type="ARBA" id="ARBA00022630"/>
    </source>
</evidence>
<dbReference type="AlphaFoldDB" id="A0A5C6SRT1"/>
<comment type="caution">
    <text evidence="4">The sequence shown here is derived from an EMBL/GenBank/DDBJ whole genome shotgun (WGS) entry which is preliminary data.</text>
</comment>
<keyword evidence="2" id="KW-0274">FAD</keyword>
<organism evidence="4 5">
    <name type="scientific">Fusarium oxysporum f. sp. cubense</name>
    <dbReference type="NCBI Taxonomy" id="61366"/>
    <lineage>
        <taxon>Eukaryota</taxon>
        <taxon>Fungi</taxon>
        <taxon>Dikarya</taxon>
        <taxon>Ascomycota</taxon>
        <taxon>Pezizomycotina</taxon>
        <taxon>Sordariomycetes</taxon>
        <taxon>Hypocreomycetidae</taxon>
        <taxon>Hypocreales</taxon>
        <taxon>Nectriaceae</taxon>
        <taxon>Fusarium</taxon>
        <taxon>Fusarium oxysporum species complex</taxon>
    </lineage>
</organism>
<keyword evidence="3" id="KW-0560">Oxidoreductase</keyword>
<evidence type="ECO:0000256" key="2">
    <source>
        <dbReference type="ARBA" id="ARBA00022827"/>
    </source>
</evidence>
<dbReference type="PANTHER" id="PTHR43539:SF68">
    <property type="entry name" value="FLAVIN-BINDING MONOOXYGENASE-LIKE PROTEIN (AFU_ORTHOLOGUE AFUA_4G09220)"/>
    <property type="match status" value="1"/>
</dbReference>
<dbReference type="Proteomes" id="UP000321331">
    <property type="component" value="Unassembled WGS sequence"/>
</dbReference>
<dbReference type="InterPro" id="IPR036188">
    <property type="entry name" value="FAD/NAD-bd_sf"/>
</dbReference>
<dbReference type="Gene3D" id="3.50.50.60">
    <property type="entry name" value="FAD/NAD(P)-binding domain"/>
    <property type="match status" value="2"/>
</dbReference>
<sequence>MGAILLVYSSGYSSRTDPMVHAQYLAARLSKDNMQIFTMPAPSFPLASLPATLFTAPIPETVDHVQIAKDCIDRLAANDVSVLAPDTAHWRDLLAMTSTLRTFTSGISAGAAWRDITTLHKPSGFELEKESVVVVRKGSLSSIDARFHFTNGLQPRGRCLGLVKIAPDVLHGEETDGEYKIWSLSTILESIDGYGDPDIYPPNLLGKGTLDPRNGDSHLEPSYFDALVVGLGPSGLSTLARLKALGVNAIACDKIPQVGMNWTDRYHSLRLHTPKAQNSLPFNFKPPENAPYYLGAEDLKEYYQSFVDRYKLADSLWLSTTAKHVKFNSDKTSWTVSLNQSGNQRIIVARHVVFCLGVTGRQARVPVFPDRDEFTGEVLHSVDYISASQWAGKRGVVIGTANTGHDVAEDMLHAGMDVTMMQRSRTAVLNVERLPLHQAFHKGVNVSDVDKSFFTNPLAIERVFMREVARQMALQDKERFEKLEENGFKVNREADLTQILFEQAGRHYMDVGVSQMIIDGKIKVKSGSPITGFNSHGLSFADGSKVSADVVVFATGYESNMKLAVSKLLDPEVANKLDECWLLDREGNPRGSWKPIGHLLTIVDPNIWFCPGDIGTSRFFSRFLALQIKAEVEGTPFRPYDK</sequence>
<evidence type="ECO:0000256" key="3">
    <source>
        <dbReference type="ARBA" id="ARBA00023002"/>
    </source>
</evidence>
<dbReference type="EMBL" id="VMNF01000009">
    <property type="protein sequence ID" value="TXC01196.1"/>
    <property type="molecule type" value="Genomic_DNA"/>
</dbReference>
<dbReference type="InterPro" id="IPR020946">
    <property type="entry name" value="Flavin_mOase-like"/>
</dbReference>
<protein>
    <submittedName>
        <fullName evidence="4">Uncharacterized protein</fullName>
    </submittedName>
</protein>
<dbReference type="InterPro" id="IPR050982">
    <property type="entry name" value="Auxin_biosynth/cation_transpt"/>
</dbReference>
<name>A0A5C6SRT1_FUSOC</name>
<dbReference type="PANTHER" id="PTHR43539">
    <property type="entry name" value="FLAVIN-BINDING MONOOXYGENASE-LIKE PROTEIN (AFU_ORTHOLOGUE AFUA_4G09220)"/>
    <property type="match status" value="1"/>
</dbReference>
<dbReference type="Pfam" id="PF00743">
    <property type="entry name" value="FMO-like"/>
    <property type="match status" value="1"/>
</dbReference>
<accession>A0A5C6SRT1</accession>
<reference evidence="4 5" key="1">
    <citation type="submission" date="2019-07" db="EMBL/GenBank/DDBJ databases">
        <title>The First High-Quality Draft Genome Sequence of the Causal Agent of the Current Panama Disease Epidemic.</title>
        <authorList>
            <person name="Warmington R.J."/>
            <person name="Kay W."/>
            <person name="Jeffries A."/>
            <person name="Bebber D."/>
            <person name="Moore K."/>
            <person name="Studholme D.J."/>
        </authorList>
    </citation>
    <scope>NUCLEOTIDE SEQUENCE [LARGE SCALE GENOMIC DNA]</scope>
    <source>
        <strain evidence="4 5">TR4</strain>
    </source>
</reference>
<evidence type="ECO:0000313" key="5">
    <source>
        <dbReference type="Proteomes" id="UP000321331"/>
    </source>
</evidence>
<dbReference type="GO" id="GO:0004499">
    <property type="term" value="F:N,N-dimethylaniline monooxygenase activity"/>
    <property type="evidence" value="ECO:0007669"/>
    <property type="project" value="InterPro"/>
</dbReference>
<gene>
    <name evidence="4" type="ORF">FocTR4_00007898</name>
</gene>
<proteinExistence type="predicted"/>
<dbReference type="GO" id="GO:0050660">
    <property type="term" value="F:flavin adenine dinucleotide binding"/>
    <property type="evidence" value="ECO:0007669"/>
    <property type="project" value="InterPro"/>
</dbReference>
<evidence type="ECO:0000313" key="4">
    <source>
        <dbReference type="EMBL" id="TXC01196.1"/>
    </source>
</evidence>